<evidence type="ECO:0000256" key="4">
    <source>
        <dbReference type="PROSITE-ProRule" id="PRU00134"/>
    </source>
</evidence>
<dbReference type="OrthoDB" id="341421at2759"/>
<dbReference type="GO" id="GO:0008270">
    <property type="term" value="F:zinc ion binding"/>
    <property type="evidence" value="ECO:0007669"/>
    <property type="project" value="UniProtKB-KW"/>
</dbReference>
<dbReference type="InterPro" id="IPR002893">
    <property type="entry name" value="Znf_MYND"/>
</dbReference>
<dbReference type="Gene3D" id="6.10.140.2220">
    <property type="match status" value="1"/>
</dbReference>
<evidence type="ECO:0000256" key="2">
    <source>
        <dbReference type="ARBA" id="ARBA00022771"/>
    </source>
</evidence>
<protein>
    <recommendedName>
        <fullName evidence="5">MYND-type domain-containing protein</fullName>
    </recommendedName>
</protein>
<dbReference type="PANTHER" id="PTHR10237:SF14">
    <property type="entry name" value="MYND-TYPE DOMAIN-CONTAINING PROTEIN"/>
    <property type="match status" value="1"/>
</dbReference>
<keyword evidence="7" id="KW-1185">Reference proteome</keyword>
<evidence type="ECO:0000256" key="1">
    <source>
        <dbReference type="ARBA" id="ARBA00022723"/>
    </source>
</evidence>
<dbReference type="SUPFAM" id="SSF144232">
    <property type="entry name" value="HIT/MYND zinc finger-like"/>
    <property type="match status" value="1"/>
</dbReference>
<evidence type="ECO:0000313" key="7">
    <source>
        <dbReference type="Proteomes" id="UP000294933"/>
    </source>
</evidence>
<dbReference type="Proteomes" id="UP000294933">
    <property type="component" value="Unassembled WGS sequence"/>
</dbReference>
<reference evidence="6 7" key="1">
    <citation type="submission" date="2018-06" db="EMBL/GenBank/DDBJ databases">
        <title>A transcriptomic atlas of mushroom development highlights an independent origin of complex multicellularity.</title>
        <authorList>
            <consortium name="DOE Joint Genome Institute"/>
            <person name="Krizsan K."/>
            <person name="Almasi E."/>
            <person name="Merenyi Z."/>
            <person name="Sahu N."/>
            <person name="Viragh M."/>
            <person name="Koszo T."/>
            <person name="Mondo S."/>
            <person name="Kiss B."/>
            <person name="Balint B."/>
            <person name="Kues U."/>
            <person name="Barry K."/>
            <person name="Hegedus J.C."/>
            <person name="Henrissat B."/>
            <person name="Johnson J."/>
            <person name="Lipzen A."/>
            <person name="Ohm R."/>
            <person name="Nagy I."/>
            <person name="Pangilinan J."/>
            <person name="Yan J."/>
            <person name="Xiong Y."/>
            <person name="Grigoriev I.V."/>
            <person name="Hibbett D.S."/>
            <person name="Nagy L.G."/>
        </authorList>
    </citation>
    <scope>NUCLEOTIDE SEQUENCE [LARGE SCALE GENOMIC DNA]</scope>
    <source>
        <strain evidence="6 7">SZMC22713</strain>
    </source>
</reference>
<dbReference type="PROSITE" id="PS50865">
    <property type="entry name" value="ZF_MYND_2"/>
    <property type="match status" value="1"/>
</dbReference>
<accession>A0A4Y7QHH9</accession>
<feature type="domain" description="MYND-type" evidence="5">
    <location>
        <begin position="231"/>
        <end position="267"/>
    </location>
</feature>
<dbReference type="VEuPathDB" id="FungiDB:BD410DRAFT_763795"/>
<dbReference type="EMBL" id="ML170161">
    <property type="protein sequence ID" value="TDL26562.1"/>
    <property type="molecule type" value="Genomic_DNA"/>
</dbReference>
<dbReference type="InterPro" id="IPR024119">
    <property type="entry name" value="TF_DEAF-1"/>
</dbReference>
<evidence type="ECO:0000259" key="5">
    <source>
        <dbReference type="PROSITE" id="PS50865"/>
    </source>
</evidence>
<keyword evidence="1" id="KW-0479">Metal-binding</keyword>
<dbReference type="Pfam" id="PF01753">
    <property type="entry name" value="zf-MYND"/>
    <property type="match status" value="1"/>
</dbReference>
<sequence>MGVELPSKNKLPVDLLDQRLTKALDCAQQISKFIATIPLDPSTLTNWSPSMKPLVQATRRLNQTEAVQGCMADSSGLTAKVPLFKNSFTDLRMSIRSFGQYWDKGYKAFYIAGPEKDVGYLLRVVNVYSVGEDDPIFVVLYGKRKVASDDDAFMRFLDHYQDVQGNIVHAKATKEEQNMLLKLLDMNSKRLVPEYDTPRIPVEKEFKISFLLPICPLSQGDIGTLTHDTGCVICGTTTKTECSRCHSVRYCSRECQSSDWKDHKPRCKSVTDGTWTTLNFASVAPGWFYWTVNRYDTLHSLKDKNNIKEGTLEPPPNLRGENVFLVKIQINGFDLLIYDRKKKLEVHVLRSGDPKGYAAVEKACSGKPKIYRWAKRVGDHQLSVCLDIAPQEDIPW</sequence>
<proteinExistence type="predicted"/>
<name>A0A4Y7QHH9_9AGAM</name>
<dbReference type="STRING" id="50990.A0A4Y7QHH9"/>
<dbReference type="GO" id="GO:0005634">
    <property type="term" value="C:nucleus"/>
    <property type="evidence" value="ECO:0007669"/>
    <property type="project" value="TreeGrafter"/>
</dbReference>
<gene>
    <name evidence="6" type="ORF">BD410DRAFT_763795</name>
</gene>
<evidence type="ECO:0000256" key="3">
    <source>
        <dbReference type="ARBA" id="ARBA00022833"/>
    </source>
</evidence>
<evidence type="ECO:0000313" key="6">
    <source>
        <dbReference type="EMBL" id="TDL26562.1"/>
    </source>
</evidence>
<organism evidence="6 7">
    <name type="scientific">Rickenella mellea</name>
    <dbReference type="NCBI Taxonomy" id="50990"/>
    <lineage>
        <taxon>Eukaryota</taxon>
        <taxon>Fungi</taxon>
        <taxon>Dikarya</taxon>
        <taxon>Basidiomycota</taxon>
        <taxon>Agaricomycotina</taxon>
        <taxon>Agaricomycetes</taxon>
        <taxon>Hymenochaetales</taxon>
        <taxon>Rickenellaceae</taxon>
        <taxon>Rickenella</taxon>
    </lineage>
</organism>
<dbReference type="AlphaFoldDB" id="A0A4Y7QHH9"/>
<dbReference type="PANTHER" id="PTHR10237">
    <property type="entry name" value="DEFORMED EPIDERMAL AUTOREGULATORY FACTOR 1 HOMOLOG SUPPRESSIN"/>
    <property type="match status" value="1"/>
</dbReference>
<dbReference type="GO" id="GO:0000981">
    <property type="term" value="F:DNA-binding transcription factor activity, RNA polymerase II-specific"/>
    <property type="evidence" value="ECO:0007669"/>
    <property type="project" value="TreeGrafter"/>
</dbReference>
<keyword evidence="2 4" id="KW-0863">Zinc-finger</keyword>
<keyword evidence="3" id="KW-0862">Zinc</keyword>